<accession>A0A7X9RT37</accession>
<dbReference type="RefSeq" id="WP_169654626.1">
    <property type="nucleotide sequence ID" value="NZ_JABANE010000004.1"/>
</dbReference>
<keyword evidence="1" id="KW-0732">Signal</keyword>
<dbReference type="EMBL" id="JABANE010000004">
    <property type="protein sequence ID" value="NME66799.1"/>
    <property type="molecule type" value="Genomic_DNA"/>
</dbReference>
<feature type="signal peptide" evidence="1">
    <location>
        <begin position="1"/>
        <end position="23"/>
    </location>
</feature>
<reference evidence="2 3" key="1">
    <citation type="submission" date="2020-04" db="EMBL/GenBank/DDBJ databases">
        <title>Flammeovirga sp. SR4, a novel species isolated from seawater.</title>
        <authorList>
            <person name="Wang X."/>
        </authorList>
    </citation>
    <scope>NUCLEOTIDE SEQUENCE [LARGE SCALE GENOMIC DNA]</scope>
    <source>
        <strain evidence="2 3">ATCC 23126</strain>
    </source>
</reference>
<dbReference type="AlphaFoldDB" id="A0A7X9RT37"/>
<evidence type="ECO:0000313" key="2">
    <source>
        <dbReference type="EMBL" id="NME66799.1"/>
    </source>
</evidence>
<evidence type="ECO:0000256" key="1">
    <source>
        <dbReference type="SAM" id="SignalP"/>
    </source>
</evidence>
<keyword evidence="3" id="KW-1185">Reference proteome</keyword>
<dbReference type="Proteomes" id="UP000576082">
    <property type="component" value="Unassembled WGS sequence"/>
</dbReference>
<evidence type="ECO:0000313" key="3">
    <source>
        <dbReference type="Proteomes" id="UP000576082"/>
    </source>
</evidence>
<proteinExistence type="predicted"/>
<gene>
    <name evidence="2" type="ORF">HHU12_02370</name>
</gene>
<protein>
    <submittedName>
        <fullName evidence="2">BspA family leucine-rich repeat surface protein</fullName>
    </submittedName>
</protein>
<organism evidence="2 3">
    <name type="scientific">Flammeovirga aprica JL-4</name>
    <dbReference type="NCBI Taxonomy" id="694437"/>
    <lineage>
        <taxon>Bacteria</taxon>
        <taxon>Pseudomonadati</taxon>
        <taxon>Bacteroidota</taxon>
        <taxon>Cytophagia</taxon>
        <taxon>Cytophagales</taxon>
        <taxon>Flammeovirgaceae</taxon>
        <taxon>Flammeovirga</taxon>
    </lineage>
</organism>
<feature type="chain" id="PRO_5031447495" evidence="1">
    <location>
        <begin position="24"/>
        <end position="598"/>
    </location>
</feature>
<dbReference type="InterPro" id="IPR011889">
    <property type="entry name" value="Liste_lipo_26"/>
</dbReference>
<name>A0A7X9RT37_9BACT</name>
<dbReference type="NCBIfam" id="TIGR02167">
    <property type="entry name" value="Liste_lipo_26"/>
    <property type="match status" value="1"/>
</dbReference>
<dbReference type="Pfam" id="PF03382">
    <property type="entry name" value="DUF285"/>
    <property type="match status" value="2"/>
</dbReference>
<comment type="caution">
    <text evidence="2">The sequence shown here is derived from an EMBL/GenBank/DDBJ whole genome shotgun (WGS) entry which is preliminary data.</text>
</comment>
<dbReference type="InterPro" id="IPR005046">
    <property type="entry name" value="DUF285"/>
</dbReference>
<sequence length="598" mass="67974">MKKIIFFTVIPLLLISLVTFSKANSDEFIIKVETNPNNPTDVLFMGSSNSNEDFYVDWGDGNGLVTIKHKQLNQVQKTLAPGHSGIIKISGNLSEFRAPTSIVDVIQWGNMPFTTLNRIFQQCHKIAGFSASDKPNLTNVISMDYAFAGASIFKQDLNEWNVSNVQSMRATFYNTKKFEGNIKSWDVSSVTNMKNMFINSAISKANYDELLFEWSKLDLQDNVRLDVSQYYCSSVTGKNKIIEDHQWVINDLGQCANNEFIFVVDGSNNIVNFSAYTDAFFEVDWEGNGVWERFSKNTGLEIISHTYDSKPDTIRIRGRMNKFLAPNNITDVVQWGDVKFSSLAKMFQNCNKLKNFTANDAPNLSNVISLEYTFAGCKFFEGNKNLAKWDVSNITSMRSTFANTKNFNGSGVKNWDVSSVKNMKFLFYNSHDFNVDISNWDVSSAKYMSGMFQGTPFSVENYDKILESWSQLELQDNVTLSTSTSYCKSEDEREKIIDTYNWTIEDNDQKCDNPFDSSHSSPNGVIVDEIDLFSGNFEGDLDWELYDFSGNLINSGFSSINQGEMIEWWKFQLTTNKACILKLIDEKGNITTLKFVLE</sequence>